<evidence type="ECO:0000256" key="3">
    <source>
        <dbReference type="ARBA" id="ARBA00023180"/>
    </source>
</evidence>
<protein>
    <recommendedName>
        <fullName evidence="5">Maltase</fullName>
    </recommendedName>
</protein>
<evidence type="ECO:0000256" key="4">
    <source>
        <dbReference type="ARBA" id="ARBA00023295"/>
    </source>
</evidence>
<dbReference type="AlphaFoldDB" id="A0A8X6UDJ8"/>
<evidence type="ECO:0000256" key="6">
    <source>
        <dbReference type="RuleBase" id="RU361185"/>
    </source>
</evidence>
<accession>A0A8X6UDJ8</accession>
<evidence type="ECO:0000259" key="9">
    <source>
        <dbReference type="Pfam" id="PF13802"/>
    </source>
</evidence>
<dbReference type="SUPFAM" id="SSF51445">
    <property type="entry name" value="(Trans)glycosidases"/>
    <property type="match status" value="1"/>
</dbReference>
<keyword evidence="7" id="KW-0732">Signal</keyword>
<dbReference type="FunFam" id="2.60.40.1760:FF:000001">
    <property type="entry name" value="Maltase-glucoamylase, intestinal"/>
    <property type="match status" value="1"/>
</dbReference>
<dbReference type="PROSITE" id="PS00129">
    <property type="entry name" value="GLYCOSYL_HYDROL_F31_1"/>
    <property type="match status" value="1"/>
</dbReference>
<keyword evidence="12" id="KW-1185">Reference proteome</keyword>
<dbReference type="EMBL" id="BMAW01077735">
    <property type="protein sequence ID" value="GFU07813.1"/>
    <property type="molecule type" value="Genomic_DNA"/>
</dbReference>
<dbReference type="GO" id="GO:0004558">
    <property type="term" value="F:alpha-1,4-glucosidase activity"/>
    <property type="evidence" value="ECO:0007669"/>
    <property type="project" value="TreeGrafter"/>
</dbReference>
<feature type="chain" id="PRO_5036480442" description="Maltase" evidence="7">
    <location>
        <begin position="19"/>
        <end position="926"/>
    </location>
</feature>
<dbReference type="Gene3D" id="3.20.20.80">
    <property type="entry name" value="Glycosidases"/>
    <property type="match status" value="1"/>
</dbReference>
<evidence type="ECO:0000313" key="12">
    <source>
        <dbReference type="Proteomes" id="UP000887013"/>
    </source>
</evidence>
<evidence type="ECO:0000256" key="5">
    <source>
        <dbReference type="ARBA" id="ARBA00041343"/>
    </source>
</evidence>
<dbReference type="Pfam" id="PF01055">
    <property type="entry name" value="Glyco_hydro_31_2nd"/>
    <property type="match status" value="1"/>
</dbReference>
<proteinExistence type="inferred from homology"/>
<evidence type="ECO:0000256" key="2">
    <source>
        <dbReference type="ARBA" id="ARBA00022801"/>
    </source>
</evidence>
<organism evidence="11 12">
    <name type="scientific">Nephila pilipes</name>
    <name type="common">Giant wood spider</name>
    <name type="synonym">Nephila maculata</name>
    <dbReference type="NCBI Taxonomy" id="299642"/>
    <lineage>
        <taxon>Eukaryota</taxon>
        <taxon>Metazoa</taxon>
        <taxon>Ecdysozoa</taxon>
        <taxon>Arthropoda</taxon>
        <taxon>Chelicerata</taxon>
        <taxon>Arachnida</taxon>
        <taxon>Araneae</taxon>
        <taxon>Araneomorphae</taxon>
        <taxon>Entelegynae</taxon>
        <taxon>Araneoidea</taxon>
        <taxon>Nephilidae</taxon>
        <taxon>Nephila</taxon>
    </lineage>
</organism>
<reference evidence="11" key="1">
    <citation type="submission" date="2020-08" db="EMBL/GenBank/DDBJ databases">
        <title>Multicomponent nature underlies the extraordinary mechanical properties of spider dragline silk.</title>
        <authorList>
            <person name="Kono N."/>
            <person name="Nakamura H."/>
            <person name="Mori M."/>
            <person name="Yoshida Y."/>
            <person name="Ohtoshi R."/>
            <person name="Malay A.D."/>
            <person name="Moran D.A.P."/>
            <person name="Tomita M."/>
            <person name="Numata K."/>
            <person name="Arakawa K."/>
        </authorList>
    </citation>
    <scope>NUCLEOTIDE SEQUENCE</scope>
</reference>
<dbReference type="GO" id="GO:0030246">
    <property type="term" value="F:carbohydrate binding"/>
    <property type="evidence" value="ECO:0007669"/>
    <property type="project" value="InterPro"/>
</dbReference>
<evidence type="ECO:0000259" key="10">
    <source>
        <dbReference type="Pfam" id="PF21365"/>
    </source>
</evidence>
<dbReference type="InterPro" id="IPR017853">
    <property type="entry name" value="GH"/>
</dbReference>
<comment type="caution">
    <text evidence="11">The sequence shown here is derived from an EMBL/GenBank/DDBJ whole genome shotgun (WGS) entry which is preliminary data.</text>
</comment>
<dbReference type="Pfam" id="PF21365">
    <property type="entry name" value="Glyco_hydro_31_3rd"/>
    <property type="match status" value="1"/>
</dbReference>
<dbReference type="InterPro" id="IPR048395">
    <property type="entry name" value="Glyco_hydro_31_C"/>
</dbReference>
<name>A0A8X6UDJ8_NEPPI</name>
<dbReference type="OrthoDB" id="6431919at2759"/>
<dbReference type="InterPro" id="IPR030458">
    <property type="entry name" value="Glyco_hydro_31_AS"/>
</dbReference>
<feature type="domain" description="Glycoside hydrolase family 31 TIM barrel" evidence="8">
    <location>
        <begin position="310"/>
        <end position="692"/>
    </location>
</feature>
<evidence type="ECO:0000313" key="11">
    <source>
        <dbReference type="EMBL" id="GFU07813.1"/>
    </source>
</evidence>
<feature type="domain" description="Glycosyl hydrolase family 31 C-terminal" evidence="10">
    <location>
        <begin position="700"/>
        <end position="789"/>
    </location>
</feature>
<sequence>MFVLGFALAICFTPLSQFIVNFFPKIFRVQVLDTKDRIECPGFTDESDCKSHGCEYASVQYGPACFMKKDRFGFKIEEVSKSDEGMEVKLSNLSESTPYGPSLTTVTLKISYITEEIVRVKFLDNQNRRYEVPVQKEFPLLQKKTKVDPTTLKYEVSVSNKSGVFSFEIKRSEDNTTLWDTSIGGLVLSDKFLQVSSYLPSNNIYGLGEHTHPTLRHDLEYKTWPMFARDQFPEGDPVNLYGVHPFYTCLEKSSSSHGVLFLNSNAMDVTLLPAPAISFRTTGGIIDIFFFVGTNPESVVKLYTSLVGRPMMPPYWGLGFQLSRYGYNSLDNLKVALERTRKADIAQDVQFLDIDHMKGNRDFTFDKDKFAGLVEYINKTRDEYGMKWIIILNPGIEAVKDYNVYESGFKNDVFIKRSPFWKEDLFPEELRRYNITYGKVWPEKEVAFPDFFNSNARTWWVKTIVNYHKELPFDGLWIDMNEPSNFGTNEDKPNYCENKTKCWSLRCPKSPHDDPPYNPVSRKGTERLSTKTVCMDSVHSDGESDYRHYDVHSLYGWRQSQPTLEAAEKATKGRSLIISRSTYPSSGRYTGHWLGDNKSVWDDLHRSIIGMLEFNIFGMPYIGADVCGFTEDATPELCKRWMQLGAFYPFFRNHNGIGQKEQDPAAFGDDVKRASKEAVKRRYTLNPYLYTLFYRAHLDGGTVVRPLFHEFPMDKKTLNLSEQFMWGRCLLISPVLKQAEKSVKMYLPRSEWWHFKYSESRLENHTGDYITKTDINDNIPLHVRGGCIIPTEDYKLKTSNVVSCFDAAVFVERNTLPLENIQRYSSNVFDSNLLNPVKKGEYENYSFHYKNCTFEVKKRAPEYGPTFGASLAKVHVFKVKSAKILWMGLNNTVDFSFNLTSNVSPGYIHQSKTGNGGDDHVEGRIQ</sequence>
<evidence type="ECO:0000256" key="7">
    <source>
        <dbReference type="SAM" id="SignalP"/>
    </source>
</evidence>
<gene>
    <name evidence="11" type="primary">SI</name>
    <name evidence="11" type="ORF">NPIL_378301</name>
</gene>
<dbReference type="InterPro" id="IPR000322">
    <property type="entry name" value="Glyco_hydro_31_TIM"/>
</dbReference>
<dbReference type="Gene3D" id="2.60.40.1180">
    <property type="entry name" value="Golgi alpha-mannosidase II"/>
    <property type="match status" value="1"/>
</dbReference>
<comment type="similarity">
    <text evidence="1 6">Belongs to the glycosyl hydrolase 31 family.</text>
</comment>
<dbReference type="SUPFAM" id="SSF74650">
    <property type="entry name" value="Galactose mutarotase-like"/>
    <property type="match status" value="1"/>
</dbReference>
<dbReference type="Proteomes" id="UP000887013">
    <property type="component" value="Unassembled WGS sequence"/>
</dbReference>
<keyword evidence="2 6" id="KW-0378">Hydrolase</keyword>
<dbReference type="GO" id="GO:0005975">
    <property type="term" value="P:carbohydrate metabolic process"/>
    <property type="evidence" value="ECO:0007669"/>
    <property type="project" value="InterPro"/>
</dbReference>
<keyword evidence="3" id="KW-0325">Glycoprotein</keyword>
<evidence type="ECO:0000259" key="8">
    <source>
        <dbReference type="Pfam" id="PF01055"/>
    </source>
</evidence>
<feature type="domain" description="Glycoside hydrolase family 31 N-terminal" evidence="9">
    <location>
        <begin position="107"/>
        <end position="267"/>
    </location>
</feature>
<dbReference type="InterPro" id="IPR011013">
    <property type="entry name" value="Gal_mutarotase_sf_dom"/>
</dbReference>
<dbReference type="SUPFAM" id="SSF51011">
    <property type="entry name" value="Glycosyl hydrolase domain"/>
    <property type="match status" value="1"/>
</dbReference>
<dbReference type="PANTHER" id="PTHR22762">
    <property type="entry name" value="ALPHA-GLUCOSIDASE"/>
    <property type="match status" value="1"/>
</dbReference>
<keyword evidence="4 6" id="KW-0326">Glycosidase</keyword>
<dbReference type="CDD" id="cd14752">
    <property type="entry name" value="GH31_N"/>
    <property type="match status" value="1"/>
</dbReference>
<dbReference type="Pfam" id="PF13802">
    <property type="entry name" value="Gal_mutarotas_2"/>
    <property type="match status" value="1"/>
</dbReference>
<feature type="signal peptide" evidence="7">
    <location>
        <begin position="1"/>
        <end position="18"/>
    </location>
</feature>
<dbReference type="Gene3D" id="2.60.40.1760">
    <property type="entry name" value="glycosyl hydrolase (family 31)"/>
    <property type="match status" value="1"/>
</dbReference>
<dbReference type="InterPro" id="IPR013780">
    <property type="entry name" value="Glyco_hydro_b"/>
</dbReference>
<dbReference type="InterPro" id="IPR025887">
    <property type="entry name" value="Glyco_hydro_31_N_dom"/>
</dbReference>
<dbReference type="PANTHER" id="PTHR22762:SF133">
    <property type="entry name" value="P-TYPE DOMAIN-CONTAINING PROTEIN"/>
    <property type="match status" value="1"/>
</dbReference>
<dbReference type="CDD" id="cd06602">
    <property type="entry name" value="GH31_MGAM_SI_GAA"/>
    <property type="match status" value="1"/>
</dbReference>
<evidence type="ECO:0000256" key="1">
    <source>
        <dbReference type="ARBA" id="ARBA00007806"/>
    </source>
</evidence>